<dbReference type="InterPro" id="IPR001920">
    <property type="entry name" value="Asp/Glu_race"/>
</dbReference>
<evidence type="ECO:0008006" key="4">
    <source>
        <dbReference type="Google" id="ProtNLM"/>
    </source>
</evidence>
<dbReference type="EMBL" id="MGAT01000024">
    <property type="protein sequence ID" value="OGK52435.1"/>
    <property type="molecule type" value="Genomic_DNA"/>
</dbReference>
<organism evidence="2 3">
    <name type="scientific">Candidatus Roizmanbacteria bacterium RIFCSPLOWO2_01_FULL_44_13</name>
    <dbReference type="NCBI Taxonomy" id="1802069"/>
    <lineage>
        <taxon>Bacteria</taxon>
        <taxon>Candidatus Roizmaniibacteriota</taxon>
    </lineage>
</organism>
<evidence type="ECO:0000256" key="1">
    <source>
        <dbReference type="ARBA" id="ARBA00023235"/>
    </source>
</evidence>
<sequence>MSKDSPIAVFDSGVGSYSIMRMLQKELSDEHYLYLADRKSFPYGSKTHQELGEIILCTVRWLEEKYQPKLIIVASNTPSIQVLSEVQSKVKSKMIGVYPPIEKAATITKTRHIAILATKGAVQSSEIDNFIASKNLPKDIVIHKVDASNLVGLVEPGTFQTDPQTTELVIRSVVDPLLSKDKMIDTMTLSSTHLPFLLTYLQKLYPNVFFLDPAEIVAKQTKDYLTEKNILSSKDGKIMILTTVDKAGKLKPKGLKMIFKNLGLDTEIHVVNIV</sequence>
<reference evidence="2 3" key="1">
    <citation type="journal article" date="2016" name="Nat. Commun.">
        <title>Thousands of microbial genomes shed light on interconnected biogeochemical processes in an aquifer system.</title>
        <authorList>
            <person name="Anantharaman K."/>
            <person name="Brown C.T."/>
            <person name="Hug L.A."/>
            <person name="Sharon I."/>
            <person name="Castelle C.J."/>
            <person name="Probst A.J."/>
            <person name="Thomas B.C."/>
            <person name="Singh A."/>
            <person name="Wilkins M.J."/>
            <person name="Karaoz U."/>
            <person name="Brodie E.L."/>
            <person name="Williams K.H."/>
            <person name="Hubbard S.S."/>
            <person name="Banfield J.F."/>
        </authorList>
    </citation>
    <scope>NUCLEOTIDE SEQUENCE [LARGE SCALE GENOMIC DNA]</scope>
</reference>
<dbReference type="PANTHER" id="PTHR21198">
    <property type="entry name" value="GLUTAMATE RACEMASE"/>
    <property type="match status" value="1"/>
</dbReference>
<evidence type="ECO:0000313" key="3">
    <source>
        <dbReference type="Proteomes" id="UP000178857"/>
    </source>
</evidence>
<gene>
    <name evidence="2" type="ORF">A2970_01165</name>
</gene>
<dbReference type="STRING" id="1802069.A2970_01165"/>
<accession>A0A1F7JA11</accession>
<dbReference type="Proteomes" id="UP000178857">
    <property type="component" value="Unassembled WGS sequence"/>
</dbReference>
<dbReference type="Gene3D" id="3.40.50.1860">
    <property type="match status" value="2"/>
</dbReference>
<protein>
    <recommendedName>
        <fullName evidence="4">Glutamate racemase</fullName>
    </recommendedName>
</protein>
<evidence type="ECO:0000313" key="2">
    <source>
        <dbReference type="EMBL" id="OGK52435.1"/>
    </source>
</evidence>
<proteinExistence type="predicted"/>
<comment type="caution">
    <text evidence="2">The sequence shown here is derived from an EMBL/GenBank/DDBJ whole genome shotgun (WGS) entry which is preliminary data.</text>
</comment>
<keyword evidence="1" id="KW-0413">Isomerase</keyword>
<name>A0A1F7JA11_9BACT</name>
<dbReference type="SUPFAM" id="SSF53681">
    <property type="entry name" value="Aspartate/glutamate racemase"/>
    <property type="match status" value="2"/>
</dbReference>
<dbReference type="GO" id="GO:0016855">
    <property type="term" value="F:racemase and epimerase activity, acting on amino acids and derivatives"/>
    <property type="evidence" value="ECO:0007669"/>
    <property type="project" value="InterPro"/>
</dbReference>
<dbReference type="PANTHER" id="PTHR21198:SF3">
    <property type="entry name" value="GLUTAMATE RACEMASE"/>
    <property type="match status" value="1"/>
</dbReference>
<dbReference type="AlphaFoldDB" id="A0A1F7JA11"/>